<evidence type="ECO:0000313" key="1">
    <source>
        <dbReference type="EMBL" id="VUZ48775.1"/>
    </source>
</evidence>
<gene>
    <name evidence="1" type="ORF">WMSIL1_LOCUS8023</name>
</gene>
<accession>A0A564YNF3</accession>
<keyword evidence="2" id="KW-1185">Reference proteome</keyword>
<name>A0A564YNF3_HYMDI</name>
<proteinExistence type="predicted"/>
<dbReference type="GO" id="GO:0003676">
    <property type="term" value="F:nucleic acid binding"/>
    <property type="evidence" value="ECO:0007669"/>
    <property type="project" value="InterPro"/>
</dbReference>
<organism evidence="1 2">
    <name type="scientific">Hymenolepis diminuta</name>
    <name type="common">Rat tapeworm</name>
    <dbReference type="NCBI Taxonomy" id="6216"/>
    <lineage>
        <taxon>Eukaryota</taxon>
        <taxon>Metazoa</taxon>
        <taxon>Spiralia</taxon>
        <taxon>Lophotrochozoa</taxon>
        <taxon>Platyhelminthes</taxon>
        <taxon>Cestoda</taxon>
        <taxon>Eucestoda</taxon>
        <taxon>Cyclophyllidea</taxon>
        <taxon>Hymenolepididae</taxon>
        <taxon>Hymenolepis</taxon>
    </lineage>
</organism>
<dbReference type="Proteomes" id="UP000321570">
    <property type="component" value="Unassembled WGS sequence"/>
</dbReference>
<reference evidence="1 2" key="1">
    <citation type="submission" date="2019-07" db="EMBL/GenBank/DDBJ databases">
        <authorList>
            <person name="Jastrzebski P J."/>
            <person name="Paukszto L."/>
            <person name="Jastrzebski P J."/>
        </authorList>
    </citation>
    <scope>NUCLEOTIDE SEQUENCE [LARGE SCALE GENOMIC DNA]</scope>
    <source>
        <strain evidence="1 2">WMS-il1</strain>
    </source>
</reference>
<evidence type="ECO:0000313" key="2">
    <source>
        <dbReference type="Proteomes" id="UP000321570"/>
    </source>
</evidence>
<feature type="non-terminal residue" evidence="1">
    <location>
        <position position="1"/>
    </location>
</feature>
<dbReference type="Gene3D" id="3.30.420.10">
    <property type="entry name" value="Ribonuclease H-like superfamily/Ribonuclease H"/>
    <property type="match status" value="1"/>
</dbReference>
<dbReference type="AlphaFoldDB" id="A0A564YNF3"/>
<sequence length="96" mass="10469">VAVLVSLQDTSVCYQTKAFQSHIDLSLAGPILGISYLVLVCSYSKWSTVIPLKSATTVTIINSLCQKFASHSAPKVIVSRKVPSYLLLNLRTFVLI</sequence>
<dbReference type="InterPro" id="IPR036397">
    <property type="entry name" value="RNaseH_sf"/>
</dbReference>
<protein>
    <submittedName>
        <fullName evidence="1">Uncharacterized protein</fullName>
    </submittedName>
</protein>
<dbReference type="EMBL" id="CABIJS010000310">
    <property type="protein sequence ID" value="VUZ48775.1"/>
    <property type="molecule type" value="Genomic_DNA"/>
</dbReference>